<protein>
    <submittedName>
        <fullName evidence="1">Uncharacterized protein</fullName>
    </submittedName>
</protein>
<reference evidence="2" key="1">
    <citation type="submission" date="2019-02" db="EMBL/GenBank/DDBJ databases">
        <title>Draft genome sequence of Enterococcus sp. Gos25-1.</title>
        <authorList>
            <person name="Tanaka N."/>
            <person name="Shiwa Y."/>
            <person name="Fujita N."/>
        </authorList>
    </citation>
    <scope>NUCLEOTIDE SEQUENCE [LARGE SCALE GENOMIC DNA]</scope>
    <source>
        <strain evidence="2">Gos25-1</strain>
    </source>
</reference>
<evidence type="ECO:0000313" key="2">
    <source>
        <dbReference type="Proteomes" id="UP000290567"/>
    </source>
</evidence>
<comment type="caution">
    <text evidence="1">The sequence shown here is derived from an EMBL/GenBank/DDBJ whole genome shotgun (WGS) entry which is preliminary data.</text>
</comment>
<dbReference type="EMBL" id="BJCC01000010">
    <property type="protein sequence ID" value="GCF93466.1"/>
    <property type="molecule type" value="Genomic_DNA"/>
</dbReference>
<proteinExistence type="predicted"/>
<sequence>MTVRSRDIVSNYTVVAQTVKNSFNFWENKNLLIALTHFSAFDIITNGQSCFLKVDFNNKNGYFLSSEGGNLYVKNSGS</sequence>
<dbReference type="AlphaFoldDB" id="A0A4P5P7K5"/>
<accession>A0A4P5P7K5</accession>
<dbReference type="Proteomes" id="UP000290567">
    <property type="component" value="Unassembled WGS sequence"/>
</dbReference>
<evidence type="ECO:0000313" key="1">
    <source>
        <dbReference type="EMBL" id="GCF93466.1"/>
    </source>
</evidence>
<name>A0A4P5P7K5_9ENTE</name>
<organism evidence="1 2">
    <name type="scientific">Enterococcus florum</name>
    <dbReference type="NCBI Taxonomy" id="2480627"/>
    <lineage>
        <taxon>Bacteria</taxon>
        <taxon>Bacillati</taxon>
        <taxon>Bacillota</taxon>
        <taxon>Bacilli</taxon>
        <taxon>Lactobacillales</taxon>
        <taxon>Enterococcaceae</taxon>
        <taxon>Enterococcus</taxon>
    </lineage>
</organism>
<gene>
    <name evidence="1" type="ORF">NRIC_13570</name>
</gene>
<keyword evidence="2" id="KW-1185">Reference proteome</keyword>